<evidence type="ECO:0000313" key="2">
    <source>
        <dbReference type="Proteomes" id="UP000268014"/>
    </source>
</evidence>
<reference evidence="1 2" key="2">
    <citation type="submission" date="2018-11" db="EMBL/GenBank/DDBJ databases">
        <authorList>
            <consortium name="Pathogen Informatics"/>
        </authorList>
    </citation>
    <scope>NUCLEOTIDE SEQUENCE [LARGE SCALE GENOMIC DNA]</scope>
    <source>
        <strain evidence="1 2">MHpl1</strain>
    </source>
</reference>
<dbReference type="EMBL" id="UZAF01021659">
    <property type="protein sequence ID" value="VDO79883.1"/>
    <property type="molecule type" value="Genomic_DNA"/>
</dbReference>
<name>A0A0N4X685_HAEPC</name>
<organism evidence="3">
    <name type="scientific">Haemonchus placei</name>
    <name type="common">Barber's pole worm</name>
    <dbReference type="NCBI Taxonomy" id="6290"/>
    <lineage>
        <taxon>Eukaryota</taxon>
        <taxon>Metazoa</taxon>
        <taxon>Ecdysozoa</taxon>
        <taxon>Nematoda</taxon>
        <taxon>Chromadorea</taxon>
        <taxon>Rhabditida</taxon>
        <taxon>Rhabditina</taxon>
        <taxon>Rhabditomorpha</taxon>
        <taxon>Strongyloidea</taxon>
        <taxon>Trichostrongylidae</taxon>
        <taxon>Haemonchus</taxon>
    </lineage>
</organism>
<dbReference type="Proteomes" id="UP000268014">
    <property type="component" value="Unassembled WGS sequence"/>
</dbReference>
<evidence type="ECO:0000313" key="3">
    <source>
        <dbReference type="WBParaSite" id="HPLM_0001987701-mRNA-1"/>
    </source>
</evidence>
<accession>A0A0N4X685</accession>
<proteinExistence type="predicted"/>
<gene>
    <name evidence="1" type="ORF">HPLM_LOCUS19869</name>
</gene>
<evidence type="ECO:0000313" key="1">
    <source>
        <dbReference type="EMBL" id="VDO79883.1"/>
    </source>
</evidence>
<reference evidence="3" key="1">
    <citation type="submission" date="2017-02" db="UniProtKB">
        <authorList>
            <consortium name="WormBaseParasite"/>
        </authorList>
    </citation>
    <scope>IDENTIFICATION</scope>
</reference>
<sequence length="73" mass="8313">MLRGLFTVIQSNRLVALTFDRSLAKTLRETSESRPLLRNETRNADEKETILMTELSILAVIPKSSPLESCFLF</sequence>
<protein>
    <submittedName>
        <fullName evidence="1 3">Uncharacterized protein</fullName>
    </submittedName>
</protein>
<dbReference type="AlphaFoldDB" id="A0A0N4X685"/>
<keyword evidence="2" id="KW-1185">Reference proteome</keyword>
<dbReference type="WBParaSite" id="HPLM_0001987701-mRNA-1">
    <property type="protein sequence ID" value="HPLM_0001987701-mRNA-1"/>
    <property type="gene ID" value="HPLM_0001987701"/>
</dbReference>